<evidence type="ECO:0000259" key="5">
    <source>
        <dbReference type="SMART" id="SM01340"/>
    </source>
</evidence>
<dbReference type="Gene3D" id="3.30.230.10">
    <property type="match status" value="1"/>
</dbReference>
<dbReference type="InterPro" id="IPR042121">
    <property type="entry name" value="MutL_C_regsub"/>
</dbReference>
<dbReference type="Proteomes" id="UP001473302">
    <property type="component" value="Unassembled WGS sequence"/>
</dbReference>
<name>A0ABP9Z9S0_9FUNG</name>
<dbReference type="SUPFAM" id="SSF55874">
    <property type="entry name" value="ATPase domain of HSP90 chaperone/DNA topoisomerase II/histidine kinase"/>
    <property type="match status" value="1"/>
</dbReference>
<evidence type="ECO:0000256" key="1">
    <source>
        <dbReference type="ARBA" id="ARBA00006082"/>
    </source>
</evidence>
<evidence type="ECO:0000256" key="3">
    <source>
        <dbReference type="SAM" id="MobiDB-lite"/>
    </source>
</evidence>
<comment type="caution">
    <text evidence="6">The sequence shown here is derived from an EMBL/GenBank/DDBJ whole genome shotgun (WGS) entry which is preliminary data.</text>
</comment>
<dbReference type="NCBIfam" id="TIGR00585">
    <property type="entry name" value="mutl"/>
    <property type="match status" value="1"/>
</dbReference>
<dbReference type="EMBL" id="BAABUK010000028">
    <property type="protein sequence ID" value="GAA5815875.1"/>
    <property type="molecule type" value="Genomic_DNA"/>
</dbReference>
<keyword evidence="7" id="KW-1185">Reference proteome</keyword>
<dbReference type="PANTHER" id="PTHR10073">
    <property type="entry name" value="DNA MISMATCH REPAIR PROTEIN MLH, PMS, MUTL"/>
    <property type="match status" value="1"/>
</dbReference>
<accession>A0ABP9Z9S0</accession>
<reference evidence="6 7" key="1">
    <citation type="submission" date="2024-04" db="EMBL/GenBank/DDBJ databases">
        <title>genome sequences of Mucor flavus KT1a and Helicostylum pulchrum KT1b strains isolated from the surface of a dry-aged beef.</title>
        <authorList>
            <person name="Toyotome T."/>
            <person name="Hosono M."/>
            <person name="Torimaru M."/>
            <person name="Fukuda K."/>
            <person name="Mikami N."/>
        </authorList>
    </citation>
    <scope>NUCLEOTIDE SEQUENCE [LARGE SCALE GENOMIC DNA]</scope>
    <source>
        <strain evidence="6 7">KT1a</strain>
    </source>
</reference>
<dbReference type="Pfam" id="PF13589">
    <property type="entry name" value="HATPase_c_3"/>
    <property type="match status" value="1"/>
</dbReference>
<evidence type="ECO:0000313" key="7">
    <source>
        <dbReference type="Proteomes" id="UP001473302"/>
    </source>
</evidence>
<feature type="compositionally biased region" description="Low complexity" evidence="3">
    <location>
        <begin position="381"/>
        <end position="390"/>
    </location>
</feature>
<keyword evidence="2" id="KW-0227">DNA damage</keyword>
<dbReference type="InterPro" id="IPR002099">
    <property type="entry name" value="MutL/Mlh/PMS"/>
</dbReference>
<dbReference type="InterPro" id="IPR037198">
    <property type="entry name" value="MutL_C_sf"/>
</dbReference>
<dbReference type="InterPro" id="IPR014762">
    <property type="entry name" value="DNA_mismatch_repair_CS"/>
</dbReference>
<dbReference type="CDD" id="cd16926">
    <property type="entry name" value="HATPase_MutL-MLH-PMS-like"/>
    <property type="match status" value="1"/>
</dbReference>
<protein>
    <submittedName>
        <fullName evidence="6">Uncharacterized protein</fullName>
    </submittedName>
</protein>
<dbReference type="Gene3D" id="3.30.1370.100">
    <property type="entry name" value="MutL, C-terminal domain, regulatory subdomain"/>
    <property type="match status" value="1"/>
</dbReference>
<dbReference type="SMART" id="SM01340">
    <property type="entry name" value="DNA_mis_repair"/>
    <property type="match status" value="1"/>
</dbReference>
<evidence type="ECO:0000313" key="6">
    <source>
        <dbReference type="EMBL" id="GAA5815875.1"/>
    </source>
</evidence>
<feature type="compositionally biased region" description="Low complexity" evidence="3">
    <location>
        <begin position="427"/>
        <end position="460"/>
    </location>
</feature>
<dbReference type="Pfam" id="PF01119">
    <property type="entry name" value="DNA_mis_repair"/>
    <property type="match status" value="1"/>
</dbReference>
<dbReference type="SUPFAM" id="SSF118116">
    <property type="entry name" value="DNA mismatch repair protein MutL"/>
    <property type="match status" value="1"/>
</dbReference>
<dbReference type="InterPro" id="IPR014790">
    <property type="entry name" value="MutL_C"/>
</dbReference>
<evidence type="ECO:0000256" key="2">
    <source>
        <dbReference type="ARBA" id="ARBA00022763"/>
    </source>
</evidence>
<feature type="domain" description="DNA mismatch repair protein S5" evidence="5">
    <location>
        <begin position="218"/>
        <end position="341"/>
    </location>
</feature>
<dbReference type="Gene3D" id="3.30.565.10">
    <property type="entry name" value="Histidine kinase-like ATPase, C-terminal domain"/>
    <property type="match status" value="1"/>
</dbReference>
<dbReference type="SUPFAM" id="SSF54211">
    <property type="entry name" value="Ribosomal protein S5 domain 2-like"/>
    <property type="match status" value="1"/>
</dbReference>
<sequence length="817" mass="90852">MSSQINVIDKQSVHKICSGQVVLDLATAVKELVENSIDAGATSVDVRFHNNGLAGFEVSDNGSGVDPSNYESLALKHYTSKLSTFEDLENVLTFGFRGEALSSLCALCNLTVITATKDQAPMGFKLEFDMNGTLTSKTPFARSVGTTLQLSNIFHTLPVRQQEFKRNIKREFAKTLTIIQAYSIISTDVGISVFNQIDKKPSIRLMATGRNKDVVTNISNVFGAKLASEILPFKVDLKSIVCEGSIEGYISKPEWGIGRSSTDRQYFYVNGRPCALPKLSKSLNEIYRTFISNQYPVIIANLKIPTDTYDVNVSPDKRTIFIHNEGKIAEAILEQLKEQLEPSRSTFQLNSLMSENSLTKPISAVNTDNSSLTSDSGTIPTSASSNLNSTSSMIAATPNYTERVYNRSTSPGVRLERNFAATRLLNNTSLGRGSSSSSSSSNNSSNSRNNGVDRNNNDTSSVKRPASLTSWVSVIKKHRTEETDERANEDEALENETMEVDVIENTIQDYNDEESEIPIDTDMENQEPAYVGIKSTGGFWNTEGKSLRVSSDMSNMLQLLKEATTVDETPSSVTSVELATLENASIKNTVDNEIATEALSRVIHKPDFARMKVLGQFNLGFIIASLDDKDLYIIDQHASDEKYNFETLQEVTRIETQKLISPQELELTASEEHIVMDNLEIFKANGFGVETLPDNEPTKRIRVVSHPVSKNTVFDKKDFSELVFLINENPGEMVRCSRIRAMFAMRACHKAVRIGQKLNMRQMTQIVGHMGDIDQPWNCPHGRPSMRHLLSLDHFRQSQPVQQKRPITFKGSLFTKK</sequence>
<feature type="compositionally biased region" description="Polar residues" evidence="3">
    <location>
        <begin position="360"/>
        <end position="380"/>
    </location>
</feature>
<dbReference type="PANTHER" id="PTHR10073:SF52">
    <property type="entry name" value="MISMATCH REPAIR ENDONUCLEASE PMS2"/>
    <property type="match status" value="1"/>
</dbReference>
<dbReference type="InterPro" id="IPR013507">
    <property type="entry name" value="DNA_mismatch_S5_2-like"/>
</dbReference>
<feature type="region of interest" description="Disordered" evidence="3">
    <location>
        <begin position="360"/>
        <end position="390"/>
    </location>
</feature>
<dbReference type="Pfam" id="PF08676">
    <property type="entry name" value="MutL_C"/>
    <property type="match status" value="1"/>
</dbReference>
<proteinExistence type="inferred from homology"/>
<dbReference type="SMART" id="SM00853">
    <property type="entry name" value="MutL_C"/>
    <property type="match status" value="1"/>
</dbReference>
<comment type="similarity">
    <text evidence="1">Belongs to the DNA mismatch repair MutL/HexB family.</text>
</comment>
<dbReference type="InterPro" id="IPR036890">
    <property type="entry name" value="HATPase_C_sf"/>
</dbReference>
<dbReference type="InterPro" id="IPR038973">
    <property type="entry name" value="MutL/Mlh/Pms-like"/>
</dbReference>
<dbReference type="InterPro" id="IPR042120">
    <property type="entry name" value="MutL_C_dimsub"/>
</dbReference>
<organism evidence="6 7">
    <name type="scientific">Mucor flavus</name>
    <dbReference type="NCBI Taxonomy" id="439312"/>
    <lineage>
        <taxon>Eukaryota</taxon>
        <taxon>Fungi</taxon>
        <taxon>Fungi incertae sedis</taxon>
        <taxon>Mucoromycota</taxon>
        <taxon>Mucoromycotina</taxon>
        <taxon>Mucoromycetes</taxon>
        <taxon>Mucorales</taxon>
        <taxon>Mucorineae</taxon>
        <taxon>Mucoraceae</taxon>
        <taxon>Mucor</taxon>
    </lineage>
</organism>
<evidence type="ECO:0000259" key="4">
    <source>
        <dbReference type="SMART" id="SM00853"/>
    </source>
</evidence>
<feature type="region of interest" description="Disordered" evidence="3">
    <location>
        <begin position="427"/>
        <end position="466"/>
    </location>
</feature>
<dbReference type="Gene3D" id="3.30.1540.20">
    <property type="entry name" value="MutL, C-terminal domain, dimerisation subdomain"/>
    <property type="match status" value="1"/>
</dbReference>
<dbReference type="InterPro" id="IPR020568">
    <property type="entry name" value="Ribosomal_Su5_D2-typ_SF"/>
</dbReference>
<dbReference type="PROSITE" id="PS00058">
    <property type="entry name" value="DNA_MISMATCH_REPAIR_1"/>
    <property type="match status" value="1"/>
</dbReference>
<dbReference type="CDD" id="cd03484">
    <property type="entry name" value="MutL_Trans_hPMS_2_like"/>
    <property type="match status" value="1"/>
</dbReference>
<gene>
    <name evidence="6" type="ORF">MFLAVUS_009394</name>
</gene>
<dbReference type="InterPro" id="IPR014721">
    <property type="entry name" value="Ribsml_uS5_D2-typ_fold_subgr"/>
</dbReference>
<feature type="domain" description="MutL C-terminal dimerisation" evidence="4">
    <location>
        <begin position="613"/>
        <end position="758"/>
    </location>
</feature>